<evidence type="ECO:0000313" key="5">
    <source>
        <dbReference type="Proteomes" id="UP001497525"/>
    </source>
</evidence>
<gene>
    <name evidence="4" type="ORF">CDAUBV1_LOCUS3107</name>
</gene>
<evidence type="ECO:0000256" key="1">
    <source>
        <dbReference type="ARBA" id="ARBA00005850"/>
    </source>
</evidence>
<evidence type="ECO:0000256" key="3">
    <source>
        <dbReference type="ARBA" id="ARBA00023065"/>
    </source>
</evidence>
<dbReference type="AlphaFoldDB" id="A0AAV2T4K3"/>
<proteinExistence type="inferred from homology"/>
<reference evidence="4" key="1">
    <citation type="submission" date="2024-06" db="EMBL/GenBank/DDBJ databases">
        <authorList>
            <person name="Liu X."/>
            <person name="Lenzi L."/>
            <person name="Haldenby T S."/>
            <person name="Uol C."/>
        </authorList>
    </citation>
    <scope>NUCLEOTIDE SEQUENCE</scope>
</reference>
<accession>A0AAV2T4K3</accession>
<dbReference type="PANTHER" id="PTHR11671">
    <property type="entry name" value="V-TYPE ATP SYNTHASE SUBUNIT D"/>
    <property type="match status" value="1"/>
</dbReference>
<protein>
    <recommendedName>
        <fullName evidence="6">V-type proton ATPase subunit D</fullName>
    </recommendedName>
</protein>
<evidence type="ECO:0000256" key="2">
    <source>
        <dbReference type="ARBA" id="ARBA00022448"/>
    </source>
</evidence>
<comment type="caution">
    <text evidence="4">The sequence shown here is derived from an EMBL/GenBank/DDBJ whole genome shotgun (WGS) entry which is preliminary data.</text>
</comment>
<keyword evidence="2" id="KW-0813">Transport</keyword>
<evidence type="ECO:0008006" key="6">
    <source>
        <dbReference type="Google" id="ProtNLM"/>
    </source>
</evidence>
<dbReference type="GO" id="GO:0046961">
    <property type="term" value="F:proton-transporting ATPase activity, rotational mechanism"/>
    <property type="evidence" value="ECO:0007669"/>
    <property type="project" value="InterPro"/>
</dbReference>
<dbReference type="InterPro" id="IPR002699">
    <property type="entry name" value="V_ATPase_D"/>
</dbReference>
<organism evidence="4 5">
    <name type="scientific">Calicophoron daubneyi</name>
    <name type="common">Rumen fluke</name>
    <name type="synonym">Paramphistomum daubneyi</name>
    <dbReference type="NCBI Taxonomy" id="300641"/>
    <lineage>
        <taxon>Eukaryota</taxon>
        <taxon>Metazoa</taxon>
        <taxon>Spiralia</taxon>
        <taxon>Lophotrochozoa</taxon>
        <taxon>Platyhelminthes</taxon>
        <taxon>Trematoda</taxon>
        <taxon>Digenea</taxon>
        <taxon>Plagiorchiida</taxon>
        <taxon>Pronocephalata</taxon>
        <taxon>Paramphistomoidea</taxon>
        <taxon>Paramphistomidae</taxon>
        <taxon>Calicophoron</taxon>
    </lineage>
</organism>
<dbReference type="EMBL" id="CAXLJL010000078">
    <property type="protein sequence ID" value="CAL5130904.1"/>
    <property type="molecule type" value="Genomic_DNA"/>
</dbReference>
<dbReference type="Pfam" id="PF01813">
    <property type="entry name" value="ATP-synt_D"/>
    <property type="match status" value="1"/>
</dbReference>
<dbReference type="Proteomes" id="UP001497525">
    <property type="component" value="Unassembled WGS sequence"/>
</dbReference>
<sequence length="250" mass="27854">MAGTGDRINIFPSRMALALMNARLKGAQKGHRLLKKKADALTLRFRAILSKIVEAKQTMGEVMKEATFSLASVKFTTAANINNLVLQNVTRAQRKVKTGKDNVAGVQLPVFVAFAEGGDTYELTGLSGGGQQIDRLKKNYVKAVELLVEIASLQTSFITLDEVIKATNRRVNALEYVVMPRIQRTLSYITQELDERDREEFYRLKKIQGKKKRMSAAKESELKSKGFNLSSADQAPNILAADEDEEKILF</sequence>
<evidence type="ECO:0000313" key="4">
    <source>
        <dbReference type="EMBL" id="CAL5130904.1"/>
    </source>
</evidence>
<dbReference type="Gene3D" id="1.10.287.3240">
    <property type="match status" value="1"/>
</dbReference>
<comment type="similarity">
    <text evidence="1">Belongs to the V-ATPase D subunit family.</text>
</comment>
<dbReference type="NCBIfam" id="TIGR00309">
    <property type="entry name" value="V_ATPase_subD"/>
    <property type="match status" value="1"/>
</dbReference>
<keyword evidence="3" id="KW-0406">Ion transport</keyword>
<name>A0AAV2T4K3_CALDB</name>